<dbReference type="STRING" id="535722.E4V3X5"/>
<dbReference type="eggNOG" id="ENOG502S4C0">
    <property type="taxonomic scope" value="Eukaryota"/>
</dbReference>
<dbReference type="AlphaFoldDB" id="E4V3X5"/>
<protein>
    <submittedName>
        <fullName evidence="2">Uncharacterized protein</fullName>
    </submittedName>
</protein>
<name>E4V3X5_ARTGP</name>
<reference evidence="3" key="1">
    <citation type="journal article" date="2012" name="MBio">
        <title>Comparative genome analysis of Trichophyton rubrum and related dermatophytes reveals candidate genes involved in infection.</title>
        <authorList>
            <person name="Martinez D.A."/>
            <person name="Oliver B.G."/>
            <person name="Graeser Y."/>
            <person name="Goldberg J.M."/>
            <person name="Li W."/>
            <person name="Martinez-Rossi N.M."/>
            <person name="Monod M."/>
            <person name="Shelest E."/>
            <person name="Barton R.C."/>
            <person name="Birch E."/>
            <person name="Brakhage A.A."/>
            <person name="Chen Z."/>
            <person name="Gurr S.J."/>
            <person name="Heiman D."/>
            <person name="Heitman J."/>
            <person name="Kosti I."/>
            <person name="Rossi A."/>
            <person name="Saif S."/>
            <person name="Samalova M."/>
            <person name="Saunders C.W."/>
            <person name="Shea T."/>
            <person name="Summerbell R.C."/>
            <person name="Xu J."/>
            <person name="Young S."/>
            <person name="Zeng Q."/>
            <person name="Birren B.W."/>
            <person name="Cuomo C.A."/>
            <person name="White T.C."/>
        </authorList>
    </citation>
    <scope>NUCLEOTIDE SEQUENCE [LARGE SCALE GENOMIC DNA]</scope>
    <source>
        <strain evidence="3">ATCC MYA-4604 / CBS 118893</strain>
    </source>
</reference>
<evidence type="ECO:0000256" key="1">
    <source>
        <dbReference type="SAM" id="MobiDB-lite"/>
    </source>
</evidence>
<feature type="region of interest" description="Disordered" evidence="1">
    <location>
        <begin position="177"/>
        <end position="284"/>
    </location>
</feature>
<sequence>MSFRVAGAVLASWSGVIVFLSKEEAEEAYPSTATLHTRSRSPIPAQLRPFTAIDQVTSWFSHDRPLSGHSGPSPDGSRLPEYRLLEHGSEFLEEAMPTTLTVLMRPEAICHELLYIHCRGYSGRLTDSIPPFVEFRLLGSVAFTLPAAYYLYQSGPAGKSGHDAHAHVEHAVEKVKEVVSEPVKEETKPEPAAEPKAEPEETKAEEPKTEEKPKAEEEPKAEEAPKAESEAEEKPKEEEKAAEAPAEKTEEEKPKEEKKEEPAATEEKTPNPKAPSKEPATKSS</sequence>
<accession>E4V3X5</accession>
<dbReference type="EMBL" id="DS989828">
    <property type="protein sequence ID" value="EFR04699.1"/>
    <property type="molecule type" value="Genomic_DNA"/>
</dbReference>
<dbReference type="GeneID" id="10025703"/>
<proteinExistence type="predicted"/>
<dbReference type="RefSeq" id="XP_003170462.1">
    <property type="nucleotide sequence ID" value="XM_003170414.1"/>
</dbReference>
<keyword evidence="3" id="KW-1185">Reference proteome</keyword>
<dbReference type="OrthoDB" id="4590707at2759"/>
<dbReference type="VEuPathDB" id="FungiDB:MGYG_07707"/>
<dbReference type="InParanoid" id="E4V3X5"/>
<dbReference type="HOGENOM" id="CLU_979937_0_0_1"/>
<evidence type="ECO:0000313" key="3">
    <source>
        <dbReference type="Proteomes" id="UP000002669"/>
    </source>
</evidence>
<evidence type="ECO:0000313" key="2">
    <source>
        <dbReference type="EMBL" id="EFR04699.1"/>
    </source>
</evidence>
<dbReference type="Proteomes" id="UP000002669">
    <property type="component" value="Unassembled WGS sequence"/>
</dbReference>
<organism evidence="3">
    <name type="scientific">Arthroderma gypseum (strain ATCC MYA-4604 / CBS 118893)</name>
    <name type="common">Microsporum gypseum</name>
    <dbReference type="NCBI Taxonomy" id="535722"/>
    <lineage>
        <taxon>Eukaryota</taxon>
        <taxon>Fungi</taxon>
        <taxon>Dikarya</taxon>
        <taxon>Ascomycota</taxon>
        <taxon>Pezizomycotina</taxon>
        <taxon>Eurotiomycetes</taxon>
        <taxon>Eurotiomycetidae</taxon>
        <taxon>Onygenales</taxon>
        <taxon>Arthrodermataceae</taxon>
        <taxon>Nannizzia</taxon>
    </lineage>
</organism>
<gene>
    <name evidence="2" type="ORF">MGYG_07707</name>
</gene>